<sequence>VDEVGPGAAAAGIQLRQGQVGVGLAASGGDQQVVHGLLRVGVAEVAAPVDQADVVIGADLADAGLAKVLQGHLRLRHHQLAFVVEAP</sequence>
<evidence type="ECO:0000313" key="1">
    <source>
        <dbReference type="EMBL" id="GFD56190.1"/>
    </source>
</evidence>
<organism evidence="1">
    <name type="scientific">Tanacetum cinerariifolium</name>
    <name type="common">Dalmatian daisy</name>
    <name type="synonym">Chrysanthemum cinerariifolium</name>
    <dbReference type="NCBI Taxonomy" id="118510"/>
    <lineage>
        <taxon>Eukaryota</taxon>
        <taxon>Viridiplantae</taxon>
        <taxon>Streptophyta</taxon>
        <taxon>Embryophyta</taxon>
        <taxon>Tracheophyta</taxon>
        <taxon>Spermatophyta</taxon>
        <taxon>Magnoliopsida</taxon>
        <taxon>eudicotyledons</taxon>
        <taxon>Gunneridae</taxon>
        <taxon>Pentapetalae</taxon>
        <taxon>asterids</taxon>
        <taxon>campanulids</taxon>
        <taxon>Asterales</taxon>
        <taxon>Asteraceae</taxon>
        <taxon>Asteroideae</taxon>
        <taxon>Anthemideae</taxon>
        <taxon>Anthemidinae</taxon>
        <taxon>Tanacetum</taxon>
    </lineage>
</organism>
<gene>
    <name evidence="1" type="ORF">Tci_928159</name>
</gene>
<reference evidence="1" key="1">
    <citation type="journal article" date="2019" name="Sci. Rep.">
        <title>Draft genome of Tanacetum cinerariifolium, the natural source of mosquito coil.</title>
        <authorList>
            <person name="Yamashiro T."/>
            <person name="Shiraishi A."/>
            <person name="Satake H."/>
            <person name="Nakayama K."/>
        </authorList>
    </citation>
    <scope>NUCLEOTIDE SEQUENCE</scope>
</reference>
<dbReference type="AlphaFoldDB" id="A0A699XCQ0"/>
<feature type="non-terminal residue" evidence="1">
    <location>
        <position position="87"/>
    </location>
</feature>
<comment type="caution">
    <text evidence="1">The sequence shown here is derived from an EMBL/GenBank/DDBJ whole genome shotgun (WGS) entry which is preliminary data.</text>
</comment>
<proteinExistence type="predicted"/>
<name>A0A699XCQ0_TANCI</name>
<accession>A0A699XCQ0</accession>
<feature type="non-terminal residue" evidence="1">
    <location>
        <position position="1"/>
    </location>
</feature>
<protein>
    <submittedName>
        <fullName evidence="1">Uncharacterized protein</fullName>
    </submittedName>
</protein>
<dbReference type="EMBL" id="BKCJ011826400">
    <property type="protein sequence ID" value="GFD56190.1"/>
    <property type="molecule type" value="Genomic_DNA"/>
</dbReference>